<reference evidence="4" key="1">
    <citation type="submission" date="2021-06" db="EMBL/GenBank/DDBJ databases">
        <authorList>
            <person name="Kallberg Y."/>
            <person name="Tangrot J."/>
            <person name="Rosling A."/>
        </authorList>
    </citation>
    <scope>NUCLEOTIDE SEQUENCE</scope>
    <source>
        <strain evidence="4">MA453B</strain>
    </source>
</reference>
<dbReference type="InterPro" id="IPR006683">
    <property type="entry name" value="Thioestr_dom"/>
</dbReference>
<dbReference type="GO" id="GO:0005829">
    <property type="term" value="C:cytosol"/>
    <property type="evidence" value="ECO:0007669"/>
    <property type="project" value="TreeGrafter"/>
</dbReference>
<dbReference type="Gene3D" id="3.10.129.10">
    <property type="entry name" value="Hotdog Thioesterase"/>
    <property type="match status" value="2"/>
</dbReference>
<feature type="compositionally biased region" description="Polar residues" evidence="2">
    <location>
        <begin position="34"/>
        <end position="45"/>
    </location>
</feature>
<dbReference type="OrthoDB" id="3184331at2759"/>
<keyword evidence="1" id="KW-0378">Hydrolase</keyword>
<dbReference type="CDD" id="cd03442">
    <property type="entry name" value="BFIT_BACH"/>
    <property type="match status" value="2"/>
</dbReference>
<feature type="domain" description="HotDog ACOT-type" evidence="3">
    <location>
        <begin position="298"/>
        <end position="410"/>
    </location>
</feature>
<feature type="domain" description="HotDog ACOT-type" evidence="3">
    <location>
        <begin position="60"/>
        <end position="172"/>
    </location>
</feature>
<dbReference type="Proteomes" id="UP000789405">
    <property type="component" value="Unassembled WGS sequence"/>
</dbReference>
<name>A0A9N9GZP0_9GLOM</name>
<dbReference type="InterPro" id="IPR029069">
    <property type="entry name" value="HotDog_dom_sf"/>
</dbReference>
<feature type="non-terminal residue" evidence="4">
    <location>
        <position position="1"/>
    </location>
</feature>
<protein>
    <submittedName>
        <fullName evidence="4">17440_t:CDS:1</fullName>
    </submittedName>
</protein>
<dbReference type="GO" id="GO:0052816">
    <property type="term" value="F:long-chain fatty acyl-CoA hydrolase activity"/>
    <property type="evidence" value="ECO:0007669"/>
    <property type="project" value="TreeGrafter"/>
</dbReference>
<dbReference type="PANTHER" id="PTHR11049:SF16">
    <property type="entry name" value="PROTEIN VDLD"/>
    <property type="match status" value="1"/>
</dbReference>
<dbReference type="Pfam" id="PF03061">
    <property type="entry name" value="4HBT"/>
    <property type="match status" value="2"/>
</dbReference>
<organism evidence="4 5">
    <name type="scientific">Dentiscutata erythropus</name>
    <dbReference type="NCBI Taxonomy" id="1348616"/>
    <lineage>
        <taxon>Eukaryota</taxon>
        <taxon>Fungi</taxon>
        <taxon>Fungi incertae sedis</taxon>
        <taxon>Mucoromycota</taxon>
        <taxon>Glomeromycotina</taxon>
        <taxon>Glomeromycetes</taxon>
        <taxon>Diversisporales</taxon>
        <taxon>Gigasporaceae</taxon>
        <taxon>Dentiscutata</taxon>
    </lineage>
</organism>
<dbReference type="InterPro" id="IPR040170">
    <property type="entry name" value="Cytosol_ACT"/>
</dbReference>
<dbReference type="GO" id="GO:0006637">
    <property type="term" value="P:acyl-CoA metabolic process"/>
    <property type="evidence" value="ECO:0007669"/>
    <property type="project" value="TreeGrafter"/>
</dbReference>
<dbReference type="PANTHER" id="PTHR11049">
    <property type="entry name" value="ACYL COENZYME A THIOESTER HYDROLASE"/>
    <property type="match status" value="1"/>
</dbReference>
<dbReference type="InterPro" id="IPR033120">
    <property type="entry name" value="HOTDOG_ACOT"/>
</dbReference>
<dbReference type="AlphaFoldDB" id="A0A9N9GZP0"/>
<gene>
    <name evidence="4" type="ORF">DERYTH_LOCUS9959</name>
</gene>
<accession>A0A9N9GZP0</accession>
<feature type="region of interest" description="Disordered" evidence="2">
    <location>
        <begin position="34"/>
        <end position="54"/>
    </location>
</feature>
<comment type="caution">
    <text evidence="4">The sequence shown here is derived from an EMBL/GenBank/DDBJ whole genome shotgun (WGS) entry which is preliminary data.</text>
</comment>
<evidence type="ECO:0000259" key="3">
    <source>
        <dbReference type="PROSITE" id="PS51770"/>
    </source>
</evidence>
<evidence type="ECO:0000256" key="1">
    <source>
        <dbReference type="ARBA" id="ARBA00022801"/>
    </source>
</evidence>
<keyword evidence="5" id="KW-1185">Reference proteome</keyword>
<dbReference type="EMBL" id="CAJVPY010005605">
    <property type="protein sequence ID" value="CAG8646736.1"/>
    <property type="molecule type" value="Genomic_DNA"/>
</dbReference>
<evidence type="ECO:0000256" key="2">
    <source>
        <dbReference type="SAM" id="MobiDB-lite"/>
    </source>
</evidence>
<evidence type="ECO:0000313" key="4">
    <source>
        <dbReference type="EMBL" id="CAG8646736.1"/>
    </source>
</evidence>
<sequence>MVLESLNAWVVFVINRPFDSEALNVDSFLLRTTSPLPSKQNNNKDQPPREPQAQKEKLVKLSRFTTTYIALPSHADSRGLVPGGVVLSWIDLTAGTSAKRHSVSHCVTRSFDAVHFMHPIRVGDLIIIVSSVNKSWNTSMEVGVRVETEHPITGKRKYCCQAYLTFVALSSENSRIQITTRSPSSTVTVPQILPSTAIEAHRYELAEQRRQTRISHSKEAQIERDKLTKVREVMREWADHLNMETMSNAEIPPLLQEPDAYEERDDNSDNDPARLYLHRRRSTLQGVLPAQPDERLVSESFAEIADIILPQHANTLQITFGGHIIELMEQCALVSAYKHSRRYLLLASIDSLQFIRPTYVGDCVTVRSIVSCTFHSSLEIYVSVEAENLLTGERFFTNDGFFTIVAVDFSNQPSPVPHIKPDQPQVVELFEGAKARRNRRLLQRKEIIQKELSTHPEEFEQ</sequence>
<evidence type="ECO:0000313" key="5">
    <source>
        <dbReference type="Proteomes" id="UP000789405"/>
    </source>
</evidence>
<dbReference type="SUPFAM" id="SSF54637">
    <property type="entry name" value="Thioesterase/thiol ester dehydrase-isomerase"/>
    <property type="match status" value="2"/>
</dbReference>
<proteinExistence type="predicted"/>
<dbReference type="PROSITE" id="PS51770">
    <property type="entry name" value="HOTDOG_ACOT"/>
    <property type="match status" value="2"/>
</dbReference>